<feature type="coiled-coil region" evidence="1">
    <location>
        <begin position="227"/>
        <end position="306"/>
    </location>
</feature>
<dbReference type="InterPro" id="IPR005379">
    <property type="entry name" value="FDM1-5/IDN2_XH"/>
</dbReference>
<dbReference type="EMBL" id="JAUUTY010000004">
    <property type="protein sequence ID" value="KAK1651597.1"/>
    <property type="molecule type" value="Genomic_DNA"/>
</dbReference>
<dbReference type="PANTHER" id="PTHR21596">
    <property type="entry name" value="RIBONUCLEASE P SUBUNIT P38"/>
    <property type="match status" value="1"/>
</dbReference>
<sequence>MGPSSHFSPFITQELPDFLTPIFERHAQLWATEIEEPTAMLTKKHGTSMSEFARDLLTAIKDHTTPTPSFALSPRVVDVSNLHQAECSASKATPETRFWKDAVQYEHEVEQSKEKTTFQNQMPDTPRAPASAQTNLDQGKGNDELLEARKKLIDASKQIAHLQADMHTVKSKMQVFEARCNLFDTKSNQLEEPSTEIEAKSKMLDTRSNQLEARFMEVQAKKLDELARQYDYDRRNLERDKEKLHQEMHAMESLNQALISKEAKSNDELQHVRKQLVDFTERLSQLQDEMHAMETLNQALAAKERNSSEELQCIKENQEALDLLNNVLTTKEIRSNNELQDVRKQLIDGLRLQKFTNGRANIGVKRMGELDAKVFANCRQDLSQEDAHISAVSLCSSWQAEITNPMWYPFKVVKVDGEPTEILCEDDDKLRKLKEHGEEIYTSVTKALLEINDYNPSGRYVEPVLWNYKDGREAKLGEAVQFILKQWQIYKRKR</sequence>
<proteinExistence type="predicted"/>
<dbReference type="GO" id="GO:0080188">
    <property type="term" value="P:gene silencing by siRNA-directed DNA methylation"/>
    <property type="evidence" value="ECO:0007669"/>
    <property type="project" value="InterPro"/>
</dbReference>
<keyword evidence="5" id="KW-1185">Reference proteome</keyword>
<protein>
    <recommendedName>
        <fullName evidence="3">Factor of DNA methylation 1-5/IDN2 domain-containing protein</fullName>
    </recommendedName>
</protein>
<reference evidence="4" key="1">
    <citation type="submission" date="2023-07" db="EMBL/GenBank/DDBJ databases">
        <title>A chromosome-level genome assembly of Lolium multiflorum.</title>
        <authorList>
            <person name="Chen Y."/>
            <person name="Copetti D."/>
            <person name="Kolliker R."/>
            <person name="Studer B."/>
        </authorList>
    </citation>
    <scope>NUCLEOTIDE SEQUENCE</scope>
    <source>
        <strain evidence="4">02402/16</strain>
        <tissue evidence="4">Leaf</tissue>
    </source>
</reference>
<evidence type="ECO:0000313" key="4">
    <source>
        <dbReference type="EMBL" id="KAK1651597.1"/>
    </source>
</evidence>
<organism evidence="4 5">
    <name type="scientific">Lolium multiflorum</name>
    <name type="common">Italian ryegrass</name>
    <name type="synonym">Lolium perenne subsp. multiflorum</name>
    <dbReference type="NCBI Taxonomy" id="4521"/>
    <lineage>
        <taxon>Eukaryota</taxon>
        <taxon>Viridiplantae</taxon>
        <taxon>Streptophyta</taxon>
        <taxon>Embryophyta</taxon>
        <taxon>Tracheophyta</taxon>
        <taxon>Spermatophyta</taxon>
        <taxon>Magnoliopsida</taxon>
        <taxon>Liliopsida</taxon>
        <taxon>Poales</taxon>
        <taxon>Poaceae</taxon>
        <taxon>BOP clade</taxon>
        <taxon>Pooideae</taxon>
        <taxon>Poodae</taxon>
        <taxon>Poeae</taxon>
        <taxon>Poeae Chloroplast Group 2 (Poeae type)</taxon>
        <taxon>Loliodinae</taxon>
        <taxon>Loliinae</taxon>
        <taxon>Lolium</taxon>
    </lineage>
</organism>
<dbReference type="Pfam" id="PF03469">
    <property type="entry name" value="XH"/>
    <property type="match status" value="1"/>
</dbReference>
<evidence type="ECO:0000313" key="5">
    <source>
        <dbReference type="Proteomes" id="UP001231189"/>
    </source>
</evidence>
<accession>A0AAD8SI57</accession>
<comment type="caution">
    <text evidence="4">The sequence shown here is derived from an EMBL/GenBank/DDBJ whole genome shotgun (WGS) entry which is preliminary data.</text>
</comment>
<feature type="domain" description="Factor of DNA methylation 1-5/IDN2" evidence="3">
    <location>
        <begin position="365"/>
        <end position="493"/>
    </location>
</feature>
<keyword evidence="1" id="KW-0175">Coiled coil</keyword>
<dbReference type="InterPro" id="IPR045177">
    <property type="entry name" value="FDM1-5/IDN2"/>
</dbReference>
<evidence type="ECO:0000259" key="3">
    <source>
        <dbReference type="Pfam" id="PF03469"/>
    </source>
</evidence>
<name>A0AAD8SI57_LOLMU</name>
<dbReference type="PANTHER" id="PTHR21596:SF73">
    <property type="entry name" value="FACTOR OF DNA METHYLATION 1-5_IDN2 DOMAIN-CONTAINING PROTEIN"/>
    <property type="match status" value="1"/>
</dbReference>
<dbReference type="AlphaFoldDB" id="A0AAD8SI57"/>
<evidence type="ECO:0000256" key="1">
    <source>
        <dbReference type="SAM" id="Coils"/>
    </source>
</evidence>
<dbReference type="Proteomes" id="UP001231189">
    <property type="component" value="Unassembled WGS sequence"/>
</dbReference>
<feature type="region of interest" description="Disordered" evidence="2">
    <location>
        <begin position="110"/>
        <end position="139"/>
    </location>
</feature>
<gene>
    <name evidence="4" type="ORF">QYE76_069402</name>
</gene>
<evidence type="ECO:0000256" key="2">
    <source>
        <dbReference type="SAM" id="MobiDB-lite"/>
    </source>
</evidence>